<dbReference type="InterPro" id="IPR029058">
    <property type="entry name" value="AB_hydrolase_fold"/>
</dbReference>
<keyword evidence="5" id="KW-0472">Membrane</keyword>
<reference evidence="8" key="1">
    <citation type="submission" date="2016-11" db="EMBL/GenBank/DDBJ databases">
        <authorList>
            <person name="Varghese N."/>
            <person name="Submissions S."/>
        </authorList>
    </citation>
    <scope>NUCLEOTIDE SEQUENCE [LARGE SCALE GENOMIC DNA]</scope>
    <source>
        <strain evidence="8">DSM 44671</strain>
    </source>
</reference>
<dbReference type="AlphaFoldDB" id="A0A1K1SQI6"/>
<evidence type="ECO:0000313" key="8">
    <source>
        <dbReference type="Proteomes" id="UP000182740"/>
    </source>
</evidence>
<dbReference type="GO" id="GO:0043041">
    <property type="term" value="P:amino acid activation for nonribosomal peptide biosynthetic process"/>
    <property type="evidence" value="ECO:0007669"/>
    <property type="project" value="TreeGrafter"/>
</dbReference>
<feature type="transmembrane region" description="Helical" evidence="5">
    <location>
        <begin position="808"/>
        <end position="838"/>
    </location>
</feature>
<dbReference type="InterPro" id="IPR020845">
    <property type="entry name" value="AMP-binding_CS"/>
</dbReference>
<dbReference type="STRING" id="546364.SAMN04489730_6399"/>
<dbReference type="InterPro" id="IPR045851">
    <property type="entry name" value="AMP-bd_C_sf"/>
</dbReference>
<dbReference type="EMBL" id="FPJG01000006">
    <property type="protein sequence ID" value="SFW86492.1"/>
    <property type="molecule type" value="Genomic_DNA"/>
</dbReference>
<keyword evidence="4" id="KW-0677">Repeat</keyword>
<dbReference type="InterPro" id="IPR010071">
    <property type="entry name" value="AA_adenyl_dom"/>
</dbReference>
<dbReference type="PROSITE" id="PS50075">
    <property type="entry name" value="CARRIER"/>
    <property type="match status" value="1"/>
</dbReference>
<dbReference type="InterPro" id="IPR020806">
    <property type="entry name" value="PKS_PP-bd"/>
</dbReference>
<keyword evidence="5" id="KW-1133">Transmembrane helix</keyword>
<dbReference type="SMART" id="SM00823">
    <property type="entry name" value="PKS_PP"/>
    <property type="match status" value="1"/>
</dbReference>
<dbReference type="GO" id="GO:0016740">
    <property type="term" value="F:transferase activity"/>
    <property type="evidence" value="ECO:0007669"/>
    <property type="project" value="UniProtKB-KW"/>
</dbReference>
<dbReference type="InterPro" id="IPR036736">
    <property type="entry name" value="ACP-like_sf"/>
</dbReference>
<dbReference type="InterPro" id="IPR042099">
    <property type="entry name" value="ANL_N_sf"/>
</dbReference>
<dbReference type="PANTHER" id="PTHR45527">
    <property type="entry name" value="NONRIBOSOMAL PEPTIDE SYNTHETASE"/>
    <property type="match status" value="1"/>
</dbReference>
<dbReference type="InterPro" id="IPR000873">
    <property type="entry name" value="AMP-dep_synth/lig_dom"/>
</dbReference>
<keyword evidence="2" id="KW-0597">Phosphoprotein</keyword>
<dbReference type="PROSITE" id="PS00455">
    <property type="entry name" value="AMP_BINDING"/>
    <property type="match status" value="1"/>
</dbReference>
<dbReference type="Gene3D" id="3.40.50.1820">
    <property type="entry name" value="alpha/beta hydrolase"/>
    <property type="match status" value="1"/>
</dbReference>
<feature type="transmembrane region" description="Helical" evidence="5">
    <location>
        <begin position="632"/>
        <end position="656"/>
    </location>
</feature>
<accession>A0A1K1SQI6</accession>
<keyword evidence="1" id="KW-0596">Phosphopantetheine</keyword>
<dbReference type="GO" id="GO:0031177">
    <property type="term" value="F:phosphopantetheine binding"/>
    <property type="evidence" value="ECO:0007669"/>
    <property type="project" value="InterPro"/>
</dbReference>
<feature type="transmembrane region" description="Helical" evidence="5">
    <location>
        <begin position="844"/>
        <end position="866"/>
    </location>
</feature>
<dbReference type="SUPFAM" id="SSF47336">
    <property type="entry name" value="ACP-like"/>
    <property type="match status" value="1"/>
</dbReference>
<dbReference type="InterPro" id="IPR018357">
    <property type="entry name" value="Hexapep_transf_CS"/>
</dbReference>
<sequence length="1267" mass="130250">MTSAVAAGARPVPSHLSGGPAARARTLLDVFAATVAAHPDAPALDDGAETLGYRALAERAEQLARKLRTCGAGPGDRVGISVPSGTNALYVAILGTLTAGAAYVPVDADEPPERAARIFAEAGVCAVVCAGPAVHACAPARGAARPPGPGDDAWVIFTSGSTGTPKGVAVTHRSAAAFVDAEATLFLRHRPLGPGDRVLAGLSVGFDASCEEIWLAWRHGACLVPAPRAVMRSGPDLGPWLAGRGITVVSAVPSLAALWEPQALRDIRLLIFGGEACPAGLVERFDDGEREVWNTYGPTEATVVSTATRLRAGEPVRIGVPLPGWDVAVVDPDGRPVAPGATGELVIAGAGLARYLDAGKDATAYAPLPALGWSRAYRSGDLVRAEPDGLAFVGRADGQVKIAGRRIELGEVEAALRELPGVAAAAAAVHHGTVLAGYLRLDRPDRTFDGDEARARLARRLPHGLVPVLAVVPELPLTPAGKIDRRALPWPLPTASANGEEPDEDRAWIAGLWHELLGVRPGPGSDFFALGGTSLAAARLVSALRARFPHAAIGDVYRNPTLAALTTAVSRAGGAVPAAAEPVRPLSRRAAVARTAVYGMTTWVTGARWVLAVLLGTAVFDQFFGGRVVPAAHWLLLAAGFVLLVSAPGRVALAAAGARLLTAGLRPGEYRKGGSAHLRLWAAERVAAIAGVGSLPGTAWNAWYARLLGNRVGPGTDLHALPPVTGLGVFGAGCAAEPGADLAGWHVDGAVVRVGRVEIGPGAAVGARATLLPGAVVGAGAVVEPGTPVAGSVPAVPSRPAPAPGSRWWAAAYTATPLLTGLVLLAAVLPATVVFAWLDTAGASAGWLVPVLGPVTLVLGALLTAAMARLAGRWVRPGEHPVHSRAAWAAWLTAQLADGARQSLFPLYAGLATPGWLRLLGAKIGRGTEASTVSGVPRLMSVGAGGFLADDSLVAPYRLGGRRLRCDVATVGDKTFVGNSAEVAPGHTVGAGSLIGVLSHAPRQAEEGTSWLGRPARRIPRTPVTADRARTSAPPRRLVLARGAVELTRLVPVALGACLAYAVFATLAGIDARDGVAWAVAASGPVVLAAGLVAALVSVAAKWLLLGRVDPGRHPLWSGFVWRNELVAVYHEELPMRWLGGGIVGTPLHTALLRAYGAKIGRGVVCETKWLPEPDLVEIGDGAVVERGCVVQTHLFQDRVLQLGPVALGPGATLGPHAITLFDTSLGAGSRIGANSLVMRGERVPAGRRFAGNPIAPEEERHLPAVH</sequence>
<dbReference type="OrthoDB" id="2472181at2"/>
<evidence type="ECO:0000256" key="1">
    <source>
        <dbReference type="ARBA" id="ARBA00022450"/>
    </source>
</evidence>
<gene>
    <name evidence="7" type="ORF">SAMN04489730_6399</name>
</gene>
<dbReference type="Pfam" id="PF00550">
    <property type="entry name" value="PP-binding"/>
    <property type="match status" value="1"/>
</dbReference>
<keyword evidence="8" id="KW-1185">Reference proteome</keyword>
<dbReference type="InterPro" id="IPR011004">
    <property type="entry name" value="Trimer_LpxA-like_sf"/>
</dbReference>
<dbReference type="RefSeq" id="WP_084743056.1">
    <property type="nucleotide sequence ID" value="NZ_FPJG01000006.1"/>
</dbReference>
<dbReference type="InterPro" id="IPR009081">
    <property type="entry name" value="PP-bd_ACP"/>
</dbReference>
<dbReference type="Pfam" id="PF00501">
    <property type="entry name" value="AMP-binding"/>
    <property type="match status" value="1"/>
</dbReference>
<dbReference type="Proteomes" id="UP000182740">
    <property type="component" value="Unassembled WGS sequence"/>
</dbReference>
<organism evidence="7 8">
    <name type="scientific">Amycolatopsis australiensis</name>
    <dbReference type="NCBI Taxonomy" id="546364"/>
    <lineage>
        <taxon>Bacteria</taxon>
        <taxon>Bacillati</taxon>
        <taxon>Actinomycetota</taxon>
        <taxon>Actinomycetes</taxon>
        <taxon>Pseudonocardiales</taxon>
        <taxon>Pseudonocardiaceae</taxon>
        <taxon>Amycolatopsis</taxon>
    </lineage>
</organism>
<feature type="transmembrane region" description="Helical" evidence="5">
    <location>
        <begin position="1050"/>
        <end position="1070"/>
    </location>
</feature>
<dbReference type="NCBIfam" id="TIGR02353">
    <property type="entry name" value="NRPS_term_dom"/>
    <property type="match status" value="1"/>
</dbReference>
<dbReference type="SUPFAM" id="SSF56801">
    <property type="entry name" value="Acetyl-CoA synthetase-like"/>
    <property type="match status" value="1"/>
</dbReference>
<dbReference type="Gene3D" id="3.40.50.12780">
    <property type="entry name" value="N-terminal domain of ligase-like"/>
    <property type="match status" value="1"/>
</dbReference>
<proteinExistence type="predicted"/>
<feature type="domain" description="Carrier" evidence="6">
    <location>
        <begin position="500"/>
        <end position="573"/>
    </location>
</feature>
<dbReference type="InterPro" id="IPR012728">
    <property type="entry name" value="Pls/PosA_C"/>
</dbReference>
<evidence type="ECO:0000259" key="6">
    <source>
        <dbReference type="PROSITE" id="PS50075"/>
    </source>
</evidence>
<keyword evidence="5" id="KW-0812">Transmembrane</keyword>
<evidence type="ECO:0000313" key="7">
    <source>
        <dbReference type="EMBL" id="SFW86492.1"/>
    </source>
</evidence>
<evidence type="ECO:0000256" key="3">
    <source>
        <dbReference type="ARBA" id="ARBA00022679"/>
    </source>
</evidence>
<evidence type="ECO:0000256" key="4">
    <source>
        <dbReference type="ARBA" id="ARBA00022737"/>
    </source>
</evidence>
<dbReference type="SUPFAM" id="SSF51161">
    <property type="entry name" value="Trimeric LpxA-like enzymes"/>
    <property type="match status" value="3"/>
</dbReference>
<dbReference type="GO" id="GO:0044550">
    <property type="term" value="P:secondary metabolite biosynthetic process"/>
    <property type="evidence" value="ECO:0007669"/>
    <property type="project" value="TreeGrafter"/>
</dbReference>
<dbReference type="GO" id="GO:0005737">
    <property type="term" value="C:cytoplasm"/>
    <property type="evidence" value="ECO:0007669"/>
    <property type="project" value="TreeGrafter"/>
</dbReference>
<dbReference type="PANTHER" id="PTHR45527:SF1">
    <property type="entry name" value="FATTY ACID SYNTHASE"/>
    <property type="match status" value="1"/>
</dbReference>
<feature type="transmembrane region" description="Helical" evidence="5">
    <location>
        <begin position="1076"/>
        <end position="1105"/>
    </location>
</feature>
<protein>
    <recommendedName>
        <fullName evidence="6">Carrier domain-containing protein</fullName>
    </recommendedName>
</protein>
<keyword evidence="3" id="KW-0808">Transferase</keyword>
<dbReference type="Gene3D" id="3.30.300.30">
    <property type="match status" value="1"/>
</dbReference>
<dbReference type="PROSITE" id="PS00101">
    <property type="entry name" value="HEXAPEP_TRANSFERASES"/>
    <property type="match status" value="1"/>
</dbReference>
<name>A0A1K1SQI6_9PSEU</name>
<evidence type="ECO:0000256" key="2">
    <source>
        <dbReference type="ARBA" id="ARBA00022553"/>
    </source>
</evidence>
<dbReference type="CDD" id="cd05930">
    <property type="entry name" value="A_NRPS"/>
    <property type="match status" value="1"/>
</dbReference>
<dbReference type="Gene3D" id="2.160.10.10">
    <property type="entry name" value="Hexapeptide repeat proteins"/>
    <property type="match status" value="3"/>
</dbReference>
<evidence type="ECO:0000256" key="5">
    <source>
        <dbReference type="SAM" id="Phobius"/>
    </source>
</evidence>
<dbReference type="NCBIfam" id="TIGR01733">
    <property type="entry name" value="AA-adenyl-dom"/>
    <property type="match status" value="1"/>
</dbReference>